<comment type="caution">
    <text evidence="2">The sequence shown here is derived from an EMBL/GenBank/DDBJ whole genome shotgun (WGS) entry which is preliminary data.</text>
</comment>
<protein>
    <recommendedName>
        <fullName evidence="1">Conserved hypothetical protein CHP03032 domain-containing protein</fullName>
    </recommendedName>
</protein>
<evidence type="ECO:0000259" key="1">
    <source>
        <dbReference type="Pfam" id="PF16261"/>
    </source>
</evidence>
<feature type="domain" description="Conserved hypothetical protein CHP03032" evidence="1">
    <location>
        <begin position="75"/>
        <end position="254"/>
    </location>
</feature>
<dbReference type="SUPFAM" id="SSF63825">
    <property type="entry name" value="YWTD domain"/>
    <property type="match status" value="1"/>
</dbReference>
<evidence type="ECO:0000313" key="2">
    <source>
        <dbReference type="EMBL" id="PSJ96895.1"/>
    </source>
</evidence>
<dbReference type="EMBL" id="PXZM01000013">
    <property type="protein sequence ID" value="PSJ96895.1"/>
    <property type="molecule type" value="Genomic_DNA"/>
</dbReference>
<keyword evidence="3" id="KW-1185">Reference proteome</keyword>
<dbReference type="Pfam" id="PF16261">
    <property type="entry name" value="DUF4915"/>
    <property type="match status" value="1"/>
</dbReference>
<reference evidence="2 3" key="1">
    <citation type="submission" date="2018-03" db="EMBL/GenBank/DDBJ databases">
        <title>Brevisbacillus phylogenomics.</title>
        <authorList>
            <person name="Dunlap C."/>
        </authorList>
    </citation>
    <scope>NUCLEOTIDE SEQUENCE [LARGE SCALE GENOMIC DNA]</scope>
    <source>
        <strain evidence="2 3">NRRL NRS-1210</strain>
    </source>
</reference>
<dbReference type="Proteomes" id="UP000240419">
    <property type="component" value="Unassembled WGS sequence"/>
</dbReference>
<dbReference type="AlphaFoldDB" id="A0A2P7VCE8"/>
<gene>
    <name evidence="2" type="ORF">C7R93_09955</name>
</gene>
<evidence type="ECO:0000313" key="3">
    <source>
        <dbReference type="Proteomes" id="UP000240419"/>
    </source>
</evidence>
<name>A0A2P7VCE8_9BACL</name>
<dbReference type="OrthoDB" id="2572390at2"/>
<accession>A0A2P7VCE8</accession>
<organism evidence="2 3">
    <name type="scientific">Brevibacillus fortis</name>
    <dbReference type="NCBI Taxonomy" id="2126352"/>
    <lineage>
        <taxon>Bacteria</taxon>
        <taxon>Bacillati</taxon>
        <taxon>Bacillota</taxon>
        <taxon>Bacilli</taxon>
        <taxon>Bacillales</taxon>
        <taxon>Paenibacillaceae</taxon>
        <taxon>Brevibacillus</taxon>
    </lineage>
</organism>
<dbReference type="InterPro" id="IPR017481">
    <property type="entry name" value="CHP03032"/>
</dbReference>
<proteinExistence type="predicted"/>
<sequence>MGMEKCKLLVTCSSVNGGLYALEINEGCFLLTKLLTDNCRGIARWGAHFVMATYDDLNLLDENGRILVRSKSNPMDYHGVFVHNHKAYIVETRTNSIGIFNPLTLNREDEIRFSQENRDIYHVNDLWIQGNRLFVSMFSFEKEWRTTEGPSGVVMEYCLDKGQITHLHDQKLSKPHTVVLDEDALYYCNSLEFEVRKDKEVIFRCNGFTRGMELYGDMLFIGQSVTKKITVNHEKDIQHHLHVSLDSGIHVFDRVQKVSKMIPIPNSQPYSLVIVDKNEEKIRSTHSSTPS</sequence>